<keyword evidence="2" id="KW-1185">Reference proteome</keyword>
<name>A0ABR2HDE6_9EUKA</name>
<sequence length="600" mass="70181">MKKGLTIIAKLLKKKKYHVCTWVRDTEQQEDIRNFAQEATQDENDEVSPITLFDQLCILVGRLNLSLENACSDTMYSFIRSCAEFGMCLARSYKDPEERFTSEFPQPKRDKFRQRFISLAYEINRKRMKQFTSSYSSLSLDEGSTLKTQYLDYVLHDTKHKLGEYVATTEVMTGGKAKDYVNTIPKGLDLIEKFKVKVSTVVVDGNTAQLKAFKESYHNSLRHLDNDMIKKLIVVPCLCHRINNAYKFVVLHDNNFNKLVTSIRNIAKVLNDSDCTFTNKCPTFIETRWIYDYDIIRYFKKHINEINQYLQSQNHPFITEDMIDLENMLMILKKLTLIFEDANQPLSSAYKIIESAIDAMKEASTLSKNPNFYREMHVSLKNYTISSKEGNLWLLSYILTPKGFDDITKRKNGFKRKKGTLKDFQFHSNVSSQDTDENQNDFIRQKTIETFYQEETQQVDPTITVTKQEVKSYFKRALSGISEICDILKYSKDEKEIVEKQFDAYLLNSFKEACPNFRPTIDGNSYNWEIIMEDPLFRNFADIALRLEPTPCSEASAERAISLQRLVILKRRNKALKELIDARLIYMRCQTKKFLDKYYF</sequence>
<accession>A0ABR2HDE6</accession>
<proteinExistence type="predicted"/>
<dbReference type="Proteomes" id="UP001470230">
    <property type="component" value="Unassembled WGS sequence"/>
</dbReference>
<reference evidence="1 2" key="1">
    <citation type="submission" date="2024-04" db="EMBL/GenBank/DDBJ databases">
        <title>Tritrichomonas musculus Genome.</title>
        <authorList>
            <person name="Alves-Ferreira E."/>
            <person name="Grigg M."/>
            <person name="Lorenzi H."/>
            <person name="Galac M."/>
        </authorList>
    </citation>
    <scope>NUCLEOTIDE SEQUENCE [LARGE SCALE GENOMIC DNA]</scope>
    <source>
        <strain evidence="1 2">EAF2021</strain>
    </source>
</reference>
<evidence type="ECO:0000313" key="1">
    <source>
        <dbReference type="EMBL" id="KAK8845054.1"/>
    </source>
</evidence>
<organism evidence="1 2">
    <name type="scientific">Tritrichomonas musculus</name>
    <dbReference type="NCBI Taxonomy" id="1915356"/>
    <lineage>
        <taxon>Eukaryota</taxon>
        <taxon>Metamonada</taxon>
        <taxon>Parabasalia</taxon>
        <taxon>Tritrichomonadida</taxon>
        <taxon>Tritrichomonadidae</taxon>
        <taxon>Tritrichomonas</taxon>
    </lineage>
</organism>
<comment type="caution">
    <text evidence="1">The sequence shown here is derived from an EMBL/GenBank/DDBJ whole genome shotgun (WGS) entry which is preliminary data.</text>
</comment>
<gene>
    <name evidence="1" type="ORF">M9Y10_021230</name>
</gene>
<evidence type="ECO:0008006" key="3">
    <source>
        <dbReference type="Google" id="ProtNLM"/>
    </source>
</evidence>
<dbReference type="SUPFAM" id="SSF53098">
    <property type="entry name" value="Ribonuclease H-like"/>
    <property type="match status" value="1"/>
</dbReference>
<dbReference type="EMBL" id="JAPFFF010000031">
    <property type="protein sequence ID" value="KAK8845054.1"/>
    <property type="molecule type" value="Genomic_DNA"/>
</dbReference>
<protein>
    <recommendedName>
        <fullName evidence="3">DUF659 domain-containing protein</fullName>
    </recommendedName>
</protein>
<dbReference type="InterPro" id="IPR012337">
    <property type="entry name" value="RNaseH-like_sf"/>
</dbReference>
<evidence type="ECO:0000313" key="2">
    <source>
        <dbReference type="Proteomes" id="UP001470230"/>
    </source>
</evidence>